<evidence type="ECO:0000313" key="2">
    <source>
        <dbReference type="EMBL" id="EJD37629.1"/>
    </source>
</evidence>
<dbReference type="CDD" id="cd09917">
    <property type="entry name" value="F-box_SF"/>
    <property type="match status" value="1"/>
</dbReference>
<protein>
    <recommendedName>
        <fullName evidence="1">F-box domain-containing protein</fullName>
    </recommendedName>
</protein>
<dbReference type="InParanoid" id="J0LHL9"/>
<feature type="domain" description="F-box" evidence="1">
    <location>
        <begin position="16"/>
        <end position="61"/>
    </location>
</feature>
<dbReference type="Pfam" id="PF12937">
    <property type="entry name" value="F-box-like"/>
    <property type="match status" value="1"/>
</dbReference>
<proteinExistence type="predicted"/>
<dbReference type="SUPFAM" id="SSF81383">
    <property type="entry name" value="F-box domain"/>
    <property type="match status" value="1"/>
</dbReference>
<dbReference type="InterPro" id="IPR036047">
    <property type="entry name" value="F-box-like_dom_sf"/>
</dbReference>
<dbReference type="AlphaFoldDB" id="J0LHL9"/>
<accession>J0LHL9</accession>
<dbReference type="EMBL" id="JH687837">
    <property type="protein sequence ID" value="EJD37629.1"/>
    <property type="molecule type" value="Genomic_DNA"/>
</dbReference>
<evidence type="ECO:0000259" key="1">
    <source>
        <dbReference type="PROSITE" id="PS50181"/>
    </source>
</evidence>
<name>J0LHL9_AURST</name>
<gene>
    <name evidence="2" type="ORF">AURDEDRAFT_116731</name>
</gene>
<dbReference type="PROSITE" id="PS50181">
    <property type="entry name" value="FBOX"/>
    <property type="match status" value="1"/>
</dbReference>
<keyword evidence="3" id="KW-1185">Reference proteome</keyword>
<dbReference type="InterPro" id="IPR001810">
    <property type="entry name" value="F-box_dom"/>
</dbReference>
<dbReference type="Proteomes" id="UP000006514">
    <property type="component" value="Unassembled WGS sequence"/>
</dbReference>
<organism evidence="2 3">
    <name type="scientific">Auricularia subglabra (strain TFB-10046 / SS5)</name>
    <name type="common">White-rot fungus</name>
    <name type="synonym">Auricularia delicata (strain TFB10046)</name>
    <dbReference type="NCBI Taxonomy" id="717982"/>
    <lineage>
        <taxon>Eukaryota</taxon>
        <taxon>Fungi</taxon>
        <taxon>Dikarya</taxon>
        <taxon>Basidiomycota</taxon>
        <taxon>Agaricomycotina</taxon>
        <taxon>Agaricomycetes</taxon>
        <taxon>Auriculariales</taxon>
        <taxon>Auriculariaceae</taxon>
        <taxon>Auricularia</taxon>
    </lineage>
</organism>
<reference evidence="3" key="1">
    <citation type="journal article" date="2012" name="Science">
        <title>The Paleozoic origin of enzymatic lignin decomposition reconstructed from 31 fungal genomes.</title>
        <authorList>
            <person name="Floudas D."/>
            <person name="Binder M."/>
            <person name="Riley R."/>
            <person name="Barry K."/>
            <person name="Blanchette R.A."/>
            <person name="Henrissat B."/>
            <person name="Martinez A.T."/>
            <person name="Otillar R."/>
            <person name="Spatafora J.W."/>
            <person name="Yadav J.S."/>
            <person name="Aerts A."/>
            <person name="Benoit I."/>
            <person name="Boyd A."/>
            <person name="Carlson A."/>
            <person name="Copeland A."/>
            <person name="Coutinho P.M."/>
            <person name="de Vries R.P."/>
            <person name="Ferreira P."/>
            <person name="Findley K."/>
            <person name="Foster B."/>
            <person name="Gaskell J."/>
            <person name="Glotzer D."/>
            <person name="Gorecki P."/>
            <person name="Heitman J."/>
            <person name="Hesse C."/>
            <person name="Hori C."/>
            <person name="Igarashi K."/>
            <person name="Jurgens J.A."/>
            <person name="Kallen N."/>
            <person name="Kersten P."/>
            <person name="Kohler A."/>
            <person name="Kuees U."/>
            <person name="Kumar T.K.A."/>
            <person name="Kuo A."/>
            <person name="LaButti K."/>
            <person name="Larrondo L.F."/>
            <person name="Lindquist E."/>
            <person name="Ling A."/>
            <person name="Lombard V."/>
            <person name="Lucas S."/>
            <person name="Lundell T."/>
            <person name="Martin R."/>
            <person name="McLaughlin D.J."/>
            <person name="Morgenstern I."/>
            <person name="Morin E."/>
            <person name="Murat C."/>
            <person name="Nagy L.G."/>
            <person name="Nolan M."/>
            <person name="Ohm R.A."/>
            <person name="Patyshakuliyeva A."/>
            <person name="Rokas A."/>
            <person name="Ruiz-Duenas F.J."/>
            <person name="Sabat G."/>
            <person name="Salamov A."/>
            <person name="Samejima M."/>
            <person name="Schmutz J."/>
            <person name="Slot J.C."/>
            <person name="St John F."/>
            <person name="Stenlid J."/>
            <person name="Sun H."/>
            <person name="Sun S."/>
            <person name="Syed K."/>
            <person name="Tsang A."/>
            <person name="Wiebenga A."/>
            <person name="Young D."/>
            <person name="Pisabarro A."/>
            <person name="Eastwood D.C."/>
            <person name="Martin F."/>
            <person name="Cullen D."/>
            <person name="Grigoriev I.V."/>
            <person name="Hibbett D.S."/>
        </authorList>
    </citation>
    <scope>NUCLEOTIDE SEQUENCE [LARGE SCALE GENOMIC DNA]</scope>
    <source>
        <strain evidence="3">TFB10046</strain>
    </source>
</reference>
<dbReference type="KEGG" id="adl:AURDEDRAFT_116731"/>
<evidence type="ECO:0000313" key="3">
    <source>
        <dbReference type="Proteomes" id="UP000006514"/>
    </source>
</evidence>
<sequence>MLHHLVPNSLANKKTAVPLTDLPLDVVLHVLDRLDQPSLAALGRTSKALHDLCAPRLFADVALSSPKQLSSLLAALRANPERGETVKSLTERGLATNTDELQAALSLMPRLRALRFHSPVAGLDLAPLRALSALHLHDATRATLAVLPSVHADAPLRTLAVHCWPAALRSIVCPPPELAVALSAAATAHPSLRALEADAAVLADIPAGALPAALAVTAHGGSEEAAHVCSWCAPPGAAWEDRAAARPDKNAPLGVWARANVALCRWLLAVTGLSGGF</sequence>